<dbReference type="EMBL" id="MU393421">
    <property type="protein sequence ID" value="KAI4871048.1"/>
    <property type="molecule type" value="Genomic_DNA"/>
</dbReference>
<reference evidence="1 2" key="1">
    <citation type="journal article" date="2022" name="New Phytol.">
        <title>Ecological generalism drives hyperdiversity of secondary metabolite gene clusters in xylarialean endophytes.</title>
        <authorList>
            <person name="Franco M.E.E."/>
            <person name="Wisecaver J.H."/>
            <person name="Arnold A.E."/>
            <person name="Ju Y.M."/>
            <person name="Slot J.C."/>
            <person name="Ahrendt S."/>
            <person name="Moore L.P."/>
            <person name="Eastman K.E."/>
            <person name="Scott K."/>
            <person name="Konkel Z."/>
            <person name="Mondo S.J."/>
            <person name="Kuo A."/>
            <person name="Hayes R.D."/>
            <person name="Haridas S."/>
            <person name="Andreopoulos B."/>
            <person name="Riley R."/>
            <person name="LaButti K."/>
            <person name="Pangilinan J."/>
            <person name="Lipzen A."/>
            <person name="Amirebrahimi M."/>
            <person name="Yan J."/>
            <person name="Adam C."/>
            <person name="Keymanesh K."/>
            <person name="Ng V."/>
            <person name="Louie K."/>
            <person name="Northen T."/>
            <person name="Drula E."/>
            <person name="Henrissat B."/>
            <person name="Hsieh H.M."/>
            <person name="Youens-Clark K."/>
            <person name="Lutzoni F."/>
            <person name="Miadlikowska J."/>
            <person name="Eastwood D.C."/>
            <person name="Hamelin R.C."/>
            <person name="Grigoriev I.V."/>
            <person name="U'Ren J.M."/>
        </authorList>
    </citation>
    <scope>NUCLEOTIDE SEQUENCE [LARGE SCALE GENOMIC DNA]</scope>
    <source>
        <strain evidence="1 2">CBS 119005</strain>
    </source>
</reference>
<keyword evidence="2" id="KW-1185">Reference proteome</keyword>
<name>A0ACB9ZJW6_9PEZI</name>
<dbReference type="Proteomes" id="UP001497700">
    <property type="component" value="Unassembled WGS sequence"/>
</dbReference>
<comment type="caution">
    <text evidence="1">The sequence shown here is derived from an EMBL/GenBank/DDBJ whole genome shotgun (WGS) entry which is preliminary data.</text>
</comment>
<organism evidence="1 2">
    <name type="scientific">Hypoxylon rubiginosum</name>
    <dbReference type="NCBI Taxonomy" id="110542"/>
    <lineage>
        <taxon>Eukaryota</taxon>
        <taxon>Fungi</taxon>
        <taxon>Dikarya</taxon>
        <taxon>Ascomycota</taxon>
        <taxon>Pezizomycotina</taxon>
        <taxon>Sordariomycetes</taxon>
        <taxon>Xylariomycetidae</taxon>
        <taxon>Xylariales</taxon>
        <taxon>Hypoxylaceae</taxon>
        <taxon>Hypoxylon</taxon>
    </lineage>
</organism>
<evidence type="ECO:0000313" key="2">
    <source>
        <dbReference type="Proteomes" id="UP001497700"/>
    </source>
</evidence>
<gene>
    <name evidence="1" type="ORF">F4820DRAFT_401226</name>
</gene>
<evidence type="ECO:0000313" key="1">
    <source>
        <dbReference type="EMBL" id="KAI4871048.1"/>
    </source>
</evidence>
<protein>
    <submittedName>
        <fullName evidence="1">Uncharacterized protein</fullName>
    </submittedName>
</protein>
<sequence>MADRKPSAANPRSRSAVDNDPQARLPSIPDLNLNLNLNLRSAVPASPFSPSPSTSTLGTRITRSSARNAANQAALPGDLSSGQAPTGPSAPPAAGNNTTQSRQTVVSRKRKPIATENSTPEQPSHNDSTASNRRSKRQKVSEPAPEVSAPPAATSAPAARKRKGKSTTSMSSPAGGSSDPPPPARMQDPANSASASSSRKSSRNKKTVPLTQDPSTTGASGSARRSKRTASSHPAPPDQDTTMGGTEEPEREAEAPPPPPPPPAHDPDEDNSDENDDDDDEPHRHYDDDPFGGFGGPPGSGLSSTLRALTGMMSGISSRLRDILSSLRNKGDPSEQLAALQELSEILLISNEDTLSGHFAPDSFVKELVVLMQPNDFTGEENPEIMLLACRCLANLMEALPASAANVVYGGAVPILCQRLREPHFIDLAEQAISTLEKISIEYPTSIVREGGLTACLTNLDFFPTGTQRTAVTTAANCCRNIPEDAFQMIKGVMPILERVLTSSDQRVVEQASLCITRIIESFKYQSSSLEQLVDVNLLGVILRLLVPGTTNLISANIHTQFLRVLAITARASPRLSAELLKLNVVETLYQILTGVSPPSETEDIASKLDSVVIMQALIHRPREQIIETLNVVCELLPGLKGSDASVSQISADLELAEPITPSSLGSRRKTSNEKRLELFQDCRDQVRRFALILFPTLTDAFSSTVNLSVRQKVLTAQLKMLSNLDKDILADALKSVPYASFLASILSQQDHPSLVMSAIQTTELLLNRLDDIYRYQIYREGVVTEISKLAAEYQESETRVPGTSTDHSMASGDEGDRVSIHNDSEGDDEEDHDDEDDEDDENDDDDQDNHHDDDISASPASSDGSTMSIDGPPRPFIGDIPSMKSRIAEAAKKFLETHETEKHSKAMKKKANKILHNLQSLSNEIKDFYLERTAKDLSPKNGNAIFQKLSSYFDADVLDSVTSAELLASGLVRALEEVFSNPDETLANAARAAFLEVFMGRSVNSKPKTATADSPTTPFSVMVHKLQDLLSRSEHFEVITVHHNTFDGNRSSAASMLAKQIRLKLVADEDSDIPRSYRNIMVSIHAIATFKALDDYLRPRINLHERPRGPRPRDGLSRALAAMAGSAGLPSAERLAERLGAGYATTPPPPVPTQASSSRPQRRSKSKQPGQPETPSTPGSVAGSGREKAILRRSTRRQPAQAPESQATPQQPPPPDDDEDLQNALECADEKPISDEDEEAEIADSSALDAIVGELDEDMQDSPAPDPSAVNLVEAAGGSITARKEDGTRIPTPAQSGLSSHPSRRMPPHPSGLPQGTPTQPTAASSRPLSYAAAIQAVPQDWHIEFSLDDRVIPNETTIYRAVHNNSSPTDDHLSRSVWSTVHTIKYRRVQGPPPVEPVGFNPSSDGSSDVNGVPASLANHPTTVSILRLLNIMHDLNANIDDIMVENKTMLKLNAEPLSQFVNTKLTAKLNRQLEEPLIVASNCLPGWSEDLARLYPFLFPFETRHLFLQSTSFGYARSMSRWQNAQQEESNRRDRRDERPFLGRLQRQKVRISRSKILESALKVMELYGSSQSILEVEYFEEVGTGLGPTLEFYSTVSKEFSKKKRKLWRDMDSNESEEYISAPTGLFPRPMSDDDSSGTRILQHFKMLGTFVARSMIDSRIIDLNFNPIFFRIGDGSLGVKPSLGAVKMVDSGLANSLMHIKKFAMAKKAIDEDPKRTAAQKVADTEKIVVDNGTLEDLALDFTLPGYPDVELIPGGSQIPVTIYNVESYLEKVIDMTLGHGVKRQVEAFRGGFSQVFPYSALSAFTPDELVALFGRVEEDWSLETLMDSIKADHGFTMDSPTVKNLLQTMSELTATQRRDFLQFTTGSPKLPIGGFKSLTPMFTVVCKPSEPPYTSDDYLPSVMTCVNYLKLPNYTSIISMKRQLFTAIREGQGAFHLS</sequence>
<proteinExistence type="predicted"/>
<accession>A0ACB9ZJW6</accession>